<sequence length="36" mass="4145">MHQAHKDLRKNKGQSPGASLKRHHTLAIIKSIDWLK</sequence>
<evidence type="ECO:0000313" key="2">
    <source>
        <dbReference type="EMBL" id="MBW87666.1"/>
    </source>
</evidence>
<protein>
    <submittedName>
        <fullName evidence="2">Uncharacterized protein</fullName>
    </submittedName>
</protein>
<dbReference type="EMBL" id="GGEC01007183">
    <property type="protein sequence ID" value="MBW87666.1"/>
    <property type="molecule type" value="Transcribed_RNA"/>
</dbReference>
<proteinExistence type="predicted"/>
<name>A0A2P2J2E5_RHIMU</name>
<evidence type="ECO:0000256" key="1">
    <source>
        <dbReference type="SAM" id="MobiDB-lite"/>
    </source>
</evidence>
<feature type="region of interest" description="Disordered" evidence="1">
    <location>
        <begin position="1"/>
        <end position="22"/>
    </location>
</feature>
<accession>A0A2P2J2E5</accession>
<reference evidence="2" key="1">
    <citation type="submission" date="2018-02" db="EMBL/GenBank/DDBJ databases">
        <title>Rhizophora mucronata_Transcriptome.</title>
        <authorList>
            <person name="Meera S.P."/>
            <person name="Sreeshan A."/>
            <person name="Augustine A."/>
        </authorList>
    </citation>
    <scope>NUCLEOTIDE SEQUENCE</scope>
    <source>
        <tissue evidence="2">Leaf</tissue>
    </source>
</reference>
<dbReference type="AlphaFoldDB" id="A0A2P2J2E5"/>
<organism evidence="2">
    <name type="scientific">Rhizophora mucronata</name>
    <name type="common">Asiatic mangrove</name>
    <dbReference type="NCBI Taxonomy" id="61149"/>
    <lineage>
        <taxon>Eukaryota</taxon>
        <taxon>Viridiplantae</taxon>
        <taxon>Streptophyta</taxon>
        <taxon>Embryophyta</taxon>
        <taxon>Tracheophyta</taxon>
        <taxon>Spermatophyta</taxon>
        <taxon>Magnoliopsida</taxon>
        <taxon>eudicotyledons</taxon>
        <taxon>Gunneridae</taxon>
        <taxon>Pentapetalae</taxon>
        <taxon>rosids</taxon>
        <taxon>fabids</taxon>
        <taxon>Malpighiales</taxon>
        <taxon>Rhizophoraceae</taxon>
        <taxon>Rhizophora</taxon>
    </lineage>
</organism>